<keyword evidence="1" id="KW-1133">Transmembrane helix</keyword>
<feature type="transmembrane region" description="Helical" evidence="1">
    <location>
        <begin position="108"/>
        <end position="129"/>
    </location>
</feature>
<keyword evidence="1" id="KW-0472">Membrane</keyword>
<reference evidence="2 3" key="1">
    <citation type="submission" date="2024-08" db="EMBL/GenBank/DDBJ databases">
        <authorList>
            <person name="Cucini C."/>
            <person name="Frati F."/>
        </authorList>
    </citation>
    <scope>NUCLEOTIDE SEQUENCE [LARGE SCALE GENOMIC DNA]</scope>
</reference>
<accession>A0ABP1Q6M6</accession>
<dbReference type="Proteomes" id="UP001642540">
    <property type="component" value="Unassembled WGS sequence"/>
</dbReference>
<name>A0ABP1Q6M6_9HEXA</name>
<dbReference type="EMBL" id="CAXLJM020000023">
    <property type="protein sequence ID" value="CAL8089736.1"/>
    <property type="molecule type" value="Genomic_DNA"/>
</dbReference>
<organism evidence="2 3">
    <name type="scientific">Orchesella dallaii</name>
    <dbReference type="NCBI Taxonomy" id="48710"/>
    <lineage>
        <taxon>Eukaryota</taxon>
        <taxon>Metazoa</taxon>
        <taxon>Ecdysozoa</taxon>
        <taxon>Arthropoda</taxon>
        <taxon>Hexapoda</taxon>
        <taxon>Collembola</taxon>
        <taxon>Entomobryomorpha</taxon>
        <taxon>Entomobryoidea</taxon>
        <taxon>Orchesellidae</taxon>
        <taxon>Orchesellinae</taxon>
        <taxon>Orchesella</taxon>
    </lineage>
</organism>
<proteinExistence type="predicted"/>
<evidence type="ECO:0000256" key="1">
    <source>
        <dbReference type="SAM" id="Phobius"/>
    </source>
</evidence>
<sequence length="151" mass="17048">MVIEDKAHSCLIDVKGNKLFITSTERKFPVVGSNSVSKYFPEVLEPLNFVLRSQQESGRMDYYINLRKRVVSSSGKQFAKSINSSSEFYYAYAGFALENKTSSKLVKFLLYLLLIPGAVSVLIFSLEFVQNVPIKAFLTPTTSVMDFNYIS</sequence>
<evidence type="ECO:0000313" key="3">
    <source>
        <dbReference type="Proteomes" id="UP001642540"/>
    </source>
</evidence>
<evidence type="ECO:0000313" key="2">
    <source>
        <dbReference type="EMBL" id="CAL8089736.1"/>
    </source>
</evidence>
<protein>
    <submittedName>
        <fullName evidence="2">Uncharacterized protein</fullName>
    </submittedName>
</protein>
<keyword evidence="1" id="KW-0812">Transmembrane</keyword>
<keyword evidence="3" id="KW-1185">Reference proteome</keyword>
<comment type="caution">
    <text evidence="2">The sequence shown here is derived from an EMBL/GenBank/DDBJ whole genome shotgun (WGS) entry which is preliminary data.</text>
</comment>
<gene>
    <name evidence="2" type="ORF">ODALV1_LOCUS7460</name>
</gene>